<dbReference type="HOGENOM" id="CLU_1007113_0_0_12"/>
<organism evidence="2 3">
    <name type="scientific">Brachyspira intermedia (strain ATCC 51140 / PWS/A)</name>
    <name type="common">Serpulina intermedia</name>
    <dbReference type="NCBI Taxonomy" id="1045858"/>
    <lineage>
        <taxon>Bacteria</taxon>
        <taxon>Pseudomonadati</taxon>
        <taxon>Spirochaetota</taxon>
        <taxon>Spirochaetia</taxon>
        <taxon>Brachyspirales</taxon>
        <taxon>Brachyspiraceae</taxon>
        <taxon>Brachyspira</taxon>
    </lineage>
</organism>
<dbReference type="EMBL" id="CP002874">
    <property type="protein sequence ID" value="AEM22850.1"/>
    <property type="molecule type" value="Genomic_DNA"/>
</dbReference>
<name>G0EM01_BRAIP</name>
<dbReference type="RefSeq" id="WP_014488662.1">
    <property type="nucleotide sequence ID" value="NC_017243.1"/>
</dbReference>
<keyword evidence="3" id="KW-1185">Reference proteome</keyword>
<gene>
    <name evidence="2" type="ordered locus">Bint_2244</name>
</gene>
<dbReference type="KEGG" id="bip:Bint_2244"/>
<evidence type="ECO:0000313" key="2">
    <source>
        <dbReference type="EMBL" id="AEM22850.1"/>
    </source>
</evidence>
<evidence type="ECO:0008006" key="4">
    <source>
        <dbReference type="Google" id="ProtNLM"/>
    </source>
</evidence>
<dbReference type="Gene3D" id="2.60.40.740">
    <property type="match status" value="1"/>
</dbReference>
<evidence type="ECO:0000313" key="3">
    <source>
        <dbReference type="Proteomes" id="UP000008522"/>
    </source>
</evidence>
<feature type="signal peptide" evidence="1">
    <location>
        <begin position="1"/>
        <end position="18"/>
    </location>
</feature>
<dbReference type="Proteomes" id="UP000008522">
    <property type="component" value="Chromosome"/>
</dbReference>
<dbReference type="AlphaFoldDB" id="G0EM01"/>
<dbReference type="GeneID" id="44970746"/>
<dbReference type="OrthoDB" id="306467at2"/>
<keyword evidence="1" id="KW-0732">Signal</keyword>
<evidence type="ECO:0000256" key="1">
    <source>
        <dbReference type="SAM" id="SignalP"/>
    </source>
</evidence>
<feature type="chain" id="PRO_5003398629" description="Lipoprotein" evidence="1">
    <location>
        <begin position="19"/>
        <end position="276"/>
    </location>
</feature>
<dbReference type="PATRIC" id="fig|1045858.4.peg.2246"/>
<sequence>MKKQLFKFILCLTAVIFAVSCGGKNNSTYYPGDDTTSTSLSVFEEIDYTQPDYNIIEADTGNEVSSEIDRAKFKFNISPSSANCTVSITKVTGGTTTLSSSDFNITTANGGTEATISLSSSGLSSLSRETKGKEIEYTLTLTFTATSAEVTENKEDTVDIKVRIIPLKVITKTEVENMIKALRKVTLAYSSGISSIADYDFSNITFNTAGIDVTATKEYPAGIPPVQFPASEAVSSLKNKIEELQEYKNLGFGTSWNDGIKTSHTISYDKKQQMQF</sequence>
<reference evidence="2 3" key="1">
    <citation type="journal article" date="2011" name="BMC Genomics">
        <title>Complete genome sequence of Brachyspira intermedia reveals unique genomic features in Brachyspira species and phage-mediated horizontal gene transfer.</title>
        <authorList>
            <person name="Hafstrom T."/>
            <person name="Jansson D.S."/>
            <person name="Segerman B."/>
        </authorList>
    </citation>
    <scope>NUCLEOTIDE SEQUENCE [LARGE SCALE GENOMIC DNA]</scope>
    <source>
        <strain evidence="3">ATCC 51140 / PWS/A</strain>
    </source>
</reference>
<dbReference type="PROSITE" id="PS51257">
    <property type="entry name" value="PROKAR_LIPOPROTEIN"/>
    <property type="match status" value="1"/>
</dbReference>
<accession>G0EM01</accession>
<proteinExistence type="predicted"/>
<protein>
    <recommendedName>
        <fullName evidence="4">Lipoprotein</fullName>
    </recommendedName>
</protein>